<feature type="region of interest" description="Disordered" evidence="2">
    <location>
        <begin position="669"/>
        <end position="689"/>
    </location>
</feature>
<proteinExistence type="predicted"/>
<evidence type="ECO:0000313" key="4">
    <source>
        <dbReference type="Proteomes" id="UP000566819"/>
    </source>
</evidence>
<feature type="coiled-coil region" evidence="1">
    <location>
        <begin position="134"/>
        <end position="168"/>
    </location>
</feature>
<name>A0A8H4RJG8_9HELO</name>
<sequence>MLESRTESSKESSRNLSTPKIRPLNVTSISSAPAPRSPSADKNPLRQDSYFSTQSDGSEVDGEIQARQTRARERVIILRGRVSRTRRQKKTRRYEFMRLRDNLRDATDKLMRKVNEIAAFDTVREGLVPYFDQLRDAQDALGPAEDAYDQLENRLEEEEQDLEQEEIHFYRHHEVSVVSVPESNVDVPISPLVKPYAPENEVQEQPLEEGLVQEYLERVAEAKRLRNELDGLEEEYFRISTDASFRNRYDIPLSTETAKFLDEYRSTHADIRNTLYDVETDVFDLRDRCVKGGLFSEAEYVYEPRDALCEDVMDTVYEVEDRSPLRMAALRIDFHDEEVDYENKKQYINNWLFQLTKNSQYECLVLKRWILSEYPGEIDHEEELVIDKWSDLALEYWDTDGAGEYTDKFYSASMLDAIAGDTGRFNATIIGRSGVSDSLRSLDVYLDDIEKLEEITTGSYDELPVKPNLQKRRSSSVPLRALPKIAPASLKPTSMCSEHCFAILQVAAYIYPRSSNLPLNTGVNRSPQPDKALLQKIKELGNGCFVFSEHKSGSPCSKTTGALAQPSLVESQYLQHKELPNLPEDGSDTSAEPQQSLGDSLVTFYSSSPEPESEMMNQLSTMTQELSLTSVSAQPVPFIEVDDKTMKEKTVIGARKGMTTAVGAVLSSEQDSFSGTPRAHTLKRVKRNR</sequence>
<gene>
    <name evidence="3" type="ORF">G7Y89_g7988</name>
</gene>
<dbReference type="EMBL" id="JAAMPI010000582">
    <property type="protein sequence ID" value="KAF4630153.1"/>
    <property type="molecule type" value="Genomic_DNA"/>
</dbReference>
<feature type="region of interest" description="Disordered" evidence="2">
    <location>
        <begin position="1"/>
        <end position="67"/>
    </location>
</feature>
<feature type="compositionally biased region" description="Basic and acidic residues" evidence="2">
    <location>
        <begin position="1"/>
        <end position="13"/>
    </location>
</feature>
<reference evidence="3 4" key="1">
    <citation type="submission" date="2020-03" db="EMBL/GenBank/DDBJ databases">
        <title>Draft Genome Sequence of Cudoniella acicularis.</title>
        <authorList>
            <person name="Buettner E."/>
            <person name="Kellner H."/>
        </authorList>
    </citation>
    <scope>NUCLEOTIDE SEQUENCE [LARGE SCALE GENOMIC DNA]</scope>
    <source>
        <strain evidence="3 4">DSM 108380</strain>
    </source>
</reference>
<comment type="caution">
    <text evidence="3">The sequence shown here is derived from an EMBL/GenBank/DDBJ whole genome shotgun (WGS) entry which is preliminary data.</text>
</comment>
<protein>
    <submittedName>
        <fullName evidence="3">Uncharacterized protein</fullName>
    </submittedName>
</protein>
<organism evidence="3 4">
    <name type="scientific">Cudoniella acicularis</name>
    <dbReference type="NCBI Taxonomy" id="354080"/>
    <lineage>
        <taxon>Eukaryota</taxon>
        <taxon>Fungi</taxon>
        <taxon>Dikarya</taxon>
        <taxon>Ascomycota</taxon>
        <taxon>Pezizomycotina</taxon>
        <taxon>Leotiomycetes</taxon>
        <taxon>Helotiales</taxon>
        <taxon>Tricladiaceae</taxon>
        <taxon>Cudoniella</taxon>
    </lineage>
</organism>
<dbReference type="Proteomes" id="UP000566819">
    <property type="component" value="Unassembled WGS sequence"/>
</dbReference>
<keyword evidence="4" id="KW-1185">Reference proteome</keyword>
<evidence type="ECO:0000256" key="2">
    <source>
        <dbReference type="SAM" id="MobiDB-lite"/>
    </source>
</evidence>
<dbReference type="AlphaFoldDB" id="A0A8H4RJG8"/>
<keyword evidence="1" id="KW-0175">Coiled coil</keyword>
<feature type="compositionally biased region" description="Basic residues" evidence="2">
    <location>
        <begin position="680"/>
        <end position="689"/>
    </location>
</feature>
<evidence type="ECO:0000256" key="1">
    <source>
        <dbReference type="SAM" id="Coils"/>
    </source>
</evidence>
<feature type="coiled-coil region" evidence="1">
    <location>
        <begin position="212"/>
        <end position="242"/>
    </location>
</feature>
<dbReference type="OrthoDB" id="3553547at2759"/>
<accession>A0A8H4RJG8</accession>
<feature type="compositionally biased region" description="Low complexity" evidence="2">
    <location>
        <begin position="28"/>
        <end position="40"/>
    </location>
</feature>
<evidence type="ECO:0000313" key="3">
    <source>
        <dbReference type="EMBL" id="KAF4630153.1"/>
    </source>
</evidence>